<dbReference type="SUPFAM" id="SSF53335">
    <property type="entry name" value="S-adenosyl-L-methionine-dependent methyltransferases"/>
    <property type="match status" value="1"/>
</dbReference>
<dbReference type="InterPro" id="IPR025816">
    <property type="entry name" value="RrmJ-type_MeTrfase"/>
</dbReference>
<dbReference type="GO" id="GO:0006370">
    <property type="term" value="P:7-methylguanosine mRNA capping"/>
    <property type="evidence" value="ECO:0007669"/>
    <property type="project" value="UniProtKB-UniRule"/>
</dbReference>
<sequence length="529" mass="61074">MIYYGKKGDGDVYAPENITSLTDFVMMKTDGVGVHFMMADGGFSVQGQENIQEILSKRLYLCQFLVALFIVRIGGHFVCKLFDVFSPFSVGLVYLMYRSFDSICIHKPNSSRPANSERYIICKYKRSDCDAIRQYMFDLNLRLDELNNSDTDILECVPMSELRADTKFFDYIVNSNNSLGERQLLHLVKTIVFCKNTALTEPKQADLCVRSLKYWEVENKTRQLEETVQPDEVARQVLRGIDPKFALTPGSELNQAEKLKKQFPSILDWQCIPIQQSENCHFYLGCGKRVFELRRNGRWFAVDTEKWSTPIELSPGTLLYGEVTDDVQGASKKQLRYKILHVIDAIALGKKHIAARSYSTRIELCKLFAKALHKSRTEDGRGPMPLRVNKPINLEHCMDIFRGIEIRPGKVSHNEILYHVTDDSVTRESFSEKYVFPIKGVLFYKVLREPWLLCLRKGNKYDYFNTMTGKIYPTPPECINASAVDCFANRRIWNWDAGVGVRQEDPMENVLHYTQLMDYINNYLNKSRC</sequence>
<keyword evidence="1" id="KW-0489">Methyltransferase</keyword>
<accession>A0A482WJA9</accession>
<dbReference type="FunCoup" id="A0A482WJA9">
    <property type="interactions" value="2443"/>
</dbReference>
<dbReference type="PANTHER" id="PTHR16121">
    <property type="entry name" value="CAP-SPECIFIC MRNA (NUCLEOSIDE-2'-O-)-METHYLTRANSFERASE 1-RELATED"/>
    <property type="match status" value="1"/>
</dbReference>
<keyword evidence="1" id="KW-0507">mRNA processing</keyword>
<organism evidence="3 4">
    <name type="scientific">Laodelphax striatellus</name>
    <name type="common">Small brown planthopper</name>
    <name type="synonym">Delphax striatella</name>
    <dbReference type="NCBI Taxonomy" id="195883"/>
    <lineage>
        <taxon>Eukaryota</taxon>
        <taxon>Metazoa</taxon>
        <taxon>Ecdysozoa</taxon>
        <taxon>Arthropoda</taxon>
        <taxon>Hexapoda</taxon>
        <taxon>Insecta</taxon>
        <taxon>Pterygota</taxon>
        <taxon>Neoptera</taxon>
        <taxon>Paraneoptera</taxon>
        <taxon>Hemiptera</taxon>
        <taxon>Auchenorrhyncha</taxon>
        <taxon>Fulgoroidea</taxon>
        <taxon>Delphacidae</taxon>
        <taxon>Criomorphinae</taxon>
        <taxon>Laodelphax</taxon>
    </lineage>
</organism>
<dbReference type="GO" id="GO:0016556">
    <property type="term" value="P:mRNA modification"/>
    <property type="evidence" value="ECO:0007669"/>
    <property type="project" value="UniProtKB-UniRule"/>
</dbReference>
<keyword evidence="1" id="KW-0949">S-adenosyl-L-methionine</keyword>
<dbReference type="EC" id="2.1.1.57" evidence="1"/>
<feature type="domain" description="RrmJ-type SAM-dependent 2'-O-MTase" evidence="2">
    <location>
        <begin position="1"/>
        <end position="126"/>
    </location>
</feature>
<dbReference type="InterPro" id="IPR029063">
    <property type="entry name" value="SAM-dependent_MTases_sf"/>
</dbReference>
<evidence type="ECO:0000256" key="1">
    <source>
        <dbReference type="RuleBase" id="RU368012"/>
    </source>
</evidence>
<dbReference type="InterPro" id="IPR002877">
    <property type="entry name" value="RNA_MeTrfase_FtsJ_dom"/>
</dbReference>
<gene>
    <name evidence="3" type="ORF">LSTR_LSTR009611</name>
</gene>
<dbReference type="SMR" id="A0A482WJA9"/>
<evidence type="ECO:0000313" key="4">
    <source>
        <dbReference type="Proteomes" id="UP000291343"/>
    </source>
</evidence>
<protein>
    <recommendedName>
        <fullName evidence="1">Cap-specific mRNA (nucleoside-2'-O-)-methyltransferase 1</fullName>
        <ecNumber evidence="1">2.1.1.57</ecNumber>
    </recommendedName>
    <alternativeName>
        <fullName evidence="1">Cap1 2'O-ribose methyltransferase 1</fullName>
    </alternativeName>
</protein>
<dbReference type="GO" id="GO:0003676">
    <property type="term" value="F:nucleic acid binding"/>
    <property type="evidence" value="ECO:0007669"/>
    <property type="project" value="UniProtKB-UniRule"/>
</dbReference>
<comment type="catalytic activity">
    <reaction evidence="1">
        <text>a 5'-end (N(7)-methyl 5'-triphosphoguanosine)-ribonucleoside in mRNA + S-adenosyl-L-methionine = a 5'-end (N(7)-methyl 5'-triphosphoguanosine)-(2'-O-methyl-ribonucleoside) in mRNA + S-adenosyl-L-homocysteine + H(+)</text>
        <dbReference type="Rhea" id="RHEA:67020"/>
        <dbReference type="Rhea" id="RHEA-COMP:17167"/>
        <dbReference type="Rhea" id="RHEA-COMP:17168"/>
        <dbReference type="ChEBI" id="CHEBI:15378"/>
        <dbReference type="ChEBI" id="CHEBI:57856"/>
        <dbReference type="ChEBI" id="CHEBI:59789"/>
        <dbReference type="ChEBI" id="CHEBI:156461"/>
        <dbReference type="ChEBI" id="CHEBI:167609"/>
        <dbReference type="EC" id="2.1.1.57"/>
    </reaction>
</comment>
<dbReference type="AlphaFoldDB" id="A0A482WJA9"/>
<dbReference type="InParanoid" id="A0A482WJA9"/>
<keyword evidence="4" id="KW-1185">Reference proteome</keyword>
<dbReference type="PANTHER" id="PTHR16121:SF0">
    <property type="entry name" value="CAP-SPECIFIC MRNA (NUCLEOSIDE-2'-O-)-METHYLTRANSFERASE 1"/>
    <property type="match status" value="1"/>
</dbReference>
<proteinExistence type="predicted"/>
<comment type="caution">
    <text evidence="3">The sequence shown here is derived from an EMBL/GenBank/DDBJ whole genome shotgun (WGS) entry which is preliminary data.</text>
</comment>
<dbReference type="GO" id="GO:0005737">
    <property type="term" value="C:cytoplasm"/>
    <property type="evidence" value="ECO:0007669"/>
    <property type="project" value="TreeGrafter"/>
</dbReference>
<dbReference type="OrthoDB" id="10251234at2759"/>
<keyword evidence="1" id="KW-0808">Transferase</keyword>
<comment type="subcellular location">
    <subcellularLocation>
        <location evidence="1">Nucleus</location>
    </subcellularLocation>
</comment>
<evidence type="ECO:0000313" key="3">
    <source>
        <dbReference type="EMBL" id="RZF33420.1"/>
    </source>
</evidence>
<keyword evidence="1" id="KW-0506">mRNA capping</keyword>
<dbReference type="InterPro" id="IPR050851">
    <property type="entry name" value="mRNA_Cap_2O-Ribose_MeTrfase"/>
</dbReference>
<dbReference type="GO" id="GO:0005634">
    <property type="term" value="C:nucleus"/>
    <property type="evidence" value="ECO:0007669"/>
    <property type="project" value="UniProtKB-SubCell"/>
</dbReference>
<dbReference type="GO" id="GO:0032259">
    <property type="term" value="P:methylation"/>
    <property type="evidence" value="ECO:0007669"/>
    <property type="project" value="UniProtKB-KW"/>
</dbReference>
<dbReference type="PROSITE" id="PS51613">
    <property type="entry name" value="SAM_MT_RRMJ"/>
    <property type="match status" value="1"/>
</dbReference>
<comment type="function">
    <text evidence="1">S-adenosyl-L-methionine-dependent methyltransferase that mediates RNA cap1 2'-O-ribose methylation to the 5'-cap structure of RNAs. Methylates the ribose of the first nucleotide of a m(7)GpppG-capped mRNA to produce m(7)GpppNmp (cap1).</text>
</comment>
<dbReference type="Pfam" id="PF01728">
    <property type="entry name" value="FtsJ"/>
    <property type="match status" value="1"/>
</dbReference>
<reference evidence="3 4" key="1">
    <citation type="journal article" date="2017" name="Gigascience">
        <title>Genome sequence of the small brown planthopper, Laodelphax striatellus.</title>
        <authorList>
            <person name="Zhu J."/>
            <person name="Jiang F."/>
            <person name="Wang X."/>
            <person name="Yang P."/>
            <person name="Bao Y."/>
            <person name="Zhao W."/>
            <person name="Wang W."/>
            <person name="Lu H."/>
            <person name="Wang Q."/>
            <person name="Cui N."/>
            <person name="Li J."/>
            <person name="Chen X."/>
            <person name="Luo L."/>
            <person name="Yu J."/>
            <person name="Kang L."/>
            <person name="Cui F."/>
        </authorList>
    </citation>
    <scope>NUCLEOTIDE SEQUENCE [LARGE SCALE GENOMIC DNA]</scope>
    <source>
        <strain evidence="3">Lst14</strain>
    </source>
</reference>
<dbReference type="Gene3D" id="3.40.50.12760">
    <property type="match status" value="1"/>
</dbReference>
<evidence type="ECO:0000259" key="2">
    <source>
        <dbReference type="PROSITE" id="PS51613"/>
    </source>
</evidence>
<name>A0A482WJA9_LAOST</name>
<dbReference type="EMBL" id="QKKF02034075">
    <property type="protein sequence ID" value="RZF33420.1"/>
    <property type="molecule type" value="Genomic_DNA"/>
</dbReference>
<dbReference type="Proteomes" id="UP000291343">
    <property type="component" value="Unassembled WGS sequence"/>
</dbReference>
<keyword evidence="1" id="KW-0539">Nucleus</keyword>
<dbReference type="STRING" id="195883.A0A482WJA9"/>
<dbReference type="GO" id="GO:0004483">
    <property type="term" value="F:methyltransferase cap1 activity"/>
    <property type="evidence" value="ECO:0007669"/>
    <property type="project" value="UniProtKB-UniRule"/>
</dbReference>